<comment type="subunit">
    <text evidence="5">Homotetramer, a dimer of dimers. One homotetramer interacts with 1 SecA dimer.</text>
</comment>
<dbReference type="InterPro" id="IPR003708">
    <property type="entry name" value="SecB"/>
</dbReference>
<accession>A0A2T5IZE6</accession>
<reference evidence="6 7" key="1">
    <citation type="submission" date="2018-04" db="EMBL/GenBank/DDBJ databases">
        <title>Genomic Encyclopedia of Archaeal and Bacterial Type Strains, Phase II (KMG-II): from individual species to whole genera.</title>
        <authorList>
            <person name="Goeker M."/>
        </authorList>
    </citation>
    <scope>NUCLEOTIDE SEQUENCE [LARGE SCALE GENOMIC DNA]</scope>
    <source>
        <strain evidence="6 7">DSM 5822</strain>
    </source>
</reference>
<evidence type="ECO:0000256" key="1">
    <source>
        <dbReference type="ARBA" id="ARBA00009990"/>
    </source>
</evidence>
<protein>
    <recommendedName>
        <fullName evidence="5">Protein-export protein SecB</fullName>
    </recommendedName>
</protein>
<dbReference type="NCBIfam" id="NF004393">
    <property type="entry name" value="PRK05751.1-4"/>
    <property type="match status" value="1"/>
</dbReference>
<dbReference type="GO" id="GO:0005737">
    <property type="term" value="C:cytoplasm"/>
    <property type="evidence" value="ECO:0007669"/>
    <property type="project" value="UniProtKB-SubCell"/>
</dbReference>
<sequence>MSDNQNQGGQFGLERLFVKDLSFEVPSSKVFLNDWKPEMNVQLNTETTRLDETHYEVAVTVTVTATNAGATAFVAEVKQAGIFLIAGVPDEQLAQLVGAYCPSILFPYVREAVNDVVNRGSFPQLLLAPVNFDSLFAQAQAQRQQEQAAASAATIQ</sequence>
<dbReference type="EMBL" id="QAON01000007">
    <property type="protein sequence ID" value="PTQ89331.1"/>
    <property type="molecule type" value="Genomic_DNA"/>
</dbReference>
<dbReference type="SUPFAM" id="SSF54611">
    <property type="entry name" value="SecB-like"/>
    <property type="match status" value="1"/>
</dbReference>
<dbReference type="GO" id="GO:0051262">
    <property type="term" value="P:protein tetramerization"/>
    <property type="evidence" value="ECO:0007669"/>
    <property type="project" value="InterPro"/>
</dbReference>
<dbReference type="InterPro" id="IPR035958">
    <property type="entry name" value="SecB-like_sf"/>
</dbReference>
<dbReference type="NCBIfam" id="TIGR00809">
    <property type="entry name" value="secB"/>
    <property type="match status" value="1"/>
</dbReference>
<comment type="subcellular location">
    <subcellularLocation>
        <location evidence="5">Cytoplasm</location>
    </subcellularLocation>
</comment>
<keyword evidence="7" id="KW-1185">Reference proteome</keyword>
<proteinExistence type="inferred from homology"/>
<evidence type="ECO:0000256" key="5">
    <source>
        <dbReference type="HAMAP-Rule" id="MF_00821"/>
    </source>
</evidence>
<dbReference type="Gene3D" id="3.10.420.10">
    <property type="entry name" value="SecB-like"/>
    <property type="match status" value="1"/>
</dbReference>
<keyword evidence="5" id="KW-0963">Cytoplasm</keyword>
<evidence type="ECO:0000313" key="6">
    <source>
        <dbReference type="EMBL" id="PTQ89331.1"/>
    </source>
</evidence>
<keyword evidence="4 5" id="KW-0811">Translocation</keyword>
<dbReference type="PANTHER" id="PTHR36918:SF1">
    <property type="entry name" value="PROTEIN-EXPORT PROTEIN SECB"/>
    <property type="match status" value="1"/>
</dbReference>
<dbReference type="HAMAP" id="MF_00821">
    <property type="entry name" value="SecB"/>
    <property type="match status" value="1"/>
</dbReference>
<dbReference type="Proteomes" id="UP000244223">
    <property type="component" value="Unassembled WGS sequence"/>
</dbReference>
<evidence type="ECO:0000313" key="7">
    <source>
        <dbReference type="Proteomes" id="UP000244223"/>
    </source>
</evidence>
<dbReference type="OrthoDB" id="1699164at2"/>
<evidence type="ECO:0000256" key="4">
    <source>
        <dbReference type="ARBA" id="ARBA00023010"/>
    </source>
</evidence>
<comment type="caution">
    <text evidence="6">The sequence shown here is derived from an EMBL/GenBank/DDBJ whole genome shotgun (WGS) entry which is preliminary data.</text>
</comment>
<dbReference type="Pfam" id="PF02556">
    <property type="entry name" value="SecB"/>
    <property type="match status" value="1"/>
</dbReference>
<dbReference type="GO" id="GO:0051082">
    <property type="term" value="F:unfolded protein binding"/>
    <property type="evidence" value="ECO:0007669"/>
    <property type="project" value="InterPro"/>
</dbReference>
<dbReference type="PANTHER" id="PTHR36918">
    <property type="match status" value="1"/>
</dbReference>
<gene>
    <name evidence="5" type="primary">secB</name>
    <name evidence="6" type="ORF">C8N29_10764</name>
</gene>
<keyword evidence="2 5" id="KW-0813">Transport</keyword>
<evidence type="ECO:0000256" key="2">
    <source>
        <dbReference type="ARBA" id="ARBA00022448"/>
    </source>
</evidence>
<dbReference type="GO" id="GO:0006457">
    <property type="term" value="P:protein folding"/>
    <property type="evidence" value="ECO:0007669"/>
    <property type="project" value="UniProtKB-UniRule"/>
</dbReference>
<comment type="function">
    <text evidence="5">One of the proteins required for the normal export of preproteins out of the cell cytoplasm. It is a molecular chaperone that binds to a subset of precursor proteins, maintaining them in a translocation-competent state. It also specifically binds to its receptor SecA.</text>
</comment>
<dbReference type="PRINTS" id="PR01594">
    <property type="entry name" value="SECBCHAPRONE"/>
</dbReference>
<comment type="similarity">
    <text evidence="1 5">Belongs to the SecB family.</text>
</comment>
<dbReference type="GO" id="GO:0015031">
    <property type="term" value="P:protein transport"/>
    <property type="evidence" value="ECO:0007669"/>
    <property type="project" value="UniProtKB-UniRule"/>
</dbReference>
<evidence type="ECO:0000256" key="3">
    <source>
        <dbReference type="ARBA" id="ARBA00022927"/>
    </source>
</evidence>
<dbReference type="AlphaFoldDB" id="A0A2T5IZE6"/>
<dbReference type="RefSeq" id="WP_107865660.1">
    <property type="nucleotide sequence ID" value="NZ_QAON01000007.1"/>
</dbReference>
<keyword evidence="3 5" id="KW-0653">Protein transport</keyword>
<name>A0A2T5IZE6_9GAMM</name>
<keyword evidence="5" id="KW-0143">Chaperone</keyword>
<organism evidence="6 7">
    <name type="scientific">Agitococcus lubricus</name>
    <dbReference type="NCBI Taxonomy" id="1077255"/>
    <lineage>
        <taxon>Bacteria</taxon>
        <taxon>Pseudomonadati</taxon>
        <taxon>Pseudomonadota</taxon>
        <taxon>Gammaproteobacteria</taxon>
        <taxon>Moraxellales</taxon>
        <taxon>Moraxellaceae</taxon>
        <taxon>Agitococcus</taxon>
    </lineage>
</organism>